<sequence>MRHIFDNEHNVSFPEPPNISNVNASRPPDGGARVRAGDRQPSRELLTILGARKSLQQANTVGVEGHARADPDPPAGWPDALRQSAGADRQQARTEAVGIVQHRAALTRTTSKRGQHDEQHRLESSGQQCQALGVNWKSLAE</sequence>
<evidence type="ECO:0000313" key="2">
    <source>
        <dbReference type="EMBL" id="MFC5524143.1"/>
    </source>
</evidence>
<organism evidence="2 3">
    <name type="scientific">Rhodanobacter ginsengisoli</name>
    <dbReference type="NCBI Taxonomy" id="418646"/>
    <lineage>
        <taxon>Bacteria</taxon>
        <taxon>Pseudomonadati</taxon>
        <taxon>Pseudomonadota</taxon>
        <taxon>Gammaproteobacteria</taxon>
        <taxon>Lysobacterales</taxon>
        <taxon>Rhodanobacteraceae</taxon>
        <taxon>Rhodanobacter</taxon>
    </lineage>
</organism>
<dbReference type="RefSeq" id="WP_377316069.1">
    <property type="nucleotide sequence ID" value="NZ_JBHSNF010000001.1"/>
</dbReference>
<feature type="compositionally biased region" description="Basic and acidic residues" evidence="1">
    <location>
        <begin position="114"/>
        <end position="123"/>
    </location>
</feature>
<reference evidence="3" key="1">
    <citation type="journal article" date="2019" name="Int. J. Syst. Evol. Microbiol.">
        <title>The Global Catalogue of Microorganisms (GCM) 10K type strain sequencing project: providing services to taxonomists for standard genome sequencing and annotation.</title>
        <authorList>
            <consortium name="The Broad Institute Genomics Platform"/>
            <consortium name="The Broad Institute Genome Sequencing Center for Infectious Disease"/>
            <person name="Wu L."/>
            <person name="Ma J."/>
        </authorList>
    </citation>
    <scope>NUCLEOTIDE SEQUENCE [LARGE SCALE GENOMIC DNA]</scope>
    <source>
        <strain evidence="3">CGMCC 1.16619</strain>
    </source>
</reference>
<dbReference type="EMBL" id="JBHSNF010000001">
    <property type="protein sequence ID" value="MFC5524143.1"/>
    <property type="molecule type" value="Genomic_DNA"/>
</dbReference>
<gene>
    <name evidence="2" type="ORF">ACFPPA_00150</name>
</gene>
<feature type="region of interest" description="Disordered" evidence="1">
    <location>
        <begin position="57"/>
        <end position="141"/>
    </location>
</feature>
<feature type="region of interest" description="Disordered" evidence="1">
    <location>
        <begin position="1"/>
        <end position="41"/>
    </location>
</feature>
<comment type="caution">
    <text evidence="2">The sequence shown here is derived from an EMBL/GenBank/DDBJ whole genome shotgun (WGS) entry which is preliminary data.</text>
</comment>
<proteinExistence type="predicted"/>
<name>A0ABW0QH88_9GAMM</name>
<accession>A0ABW0QH88</accession>
<keyword evidence="3" id="KW-1185">Reference proteome</keyword>
<evidence type="ECO:0000313" key="3">
    <source>
        <dbReference type="Proteomes" id="UP001596114"/>
    </source>
</evidence>
<protein>
    <submittedName>
        <fullName evidence="2">Uncharacterized protein</fullName>
    </submittedName>
</protein>
<evidence type="ECO:0000256" key="1">
    <source>
        <dbReference type="SAM" id="MobiDB-lite"/>
    </source>
</evidence>
<dbReference type="Proteomes" id="UP001596114">
    <property type="component" value="Unassembled WGS sequence"/>
</dbReference>